<dbReference type="Proteomes" id="UP001149822">
    <property type="component" value="Unassembled WGS sequence"/>
</dbReference>
<proteinExistence type="predicted"/>
<dbReference type="Gene3D" id="2.40.360.10">
    <property type="entry name" value="YmcC-like"/>
    <property type="match status" value="1"/>
</dbReference>
<protein>
    <submittedName>
        <fullName evidence="1">YjbF family lipoprotein</fullName>
    </submittedName>
</protein>
<keyword evidence="1" id="KW-0449">Lipoprotein</keyword>
<dbReference type="SUPFAM" id="SSF159270">
    <property type="entry name" value="YmcC-like"/>
    <property type="match status" value="1"/>
</dbReference>
<evidence type="ECO:0000313" key="1">
    <source>
        <dbReference type="EMBL" id="MCZ0964366.1"/>
    </source>
</evidence>
<comment type="caution">
    <text evidence="1">The sequence shown here is derived from an EMBL/GenBank/DDBJ whole genome shotgun (WGS) entry which is preliminary data.</text>
</comment>
<organism evidence="1 2">
    <name type="scientific">Paracoccus benzoatiresistens</name>
    <dbReference type="NCBI Taxonomy" id="2997341"/>
    <lineage>
        <taxon>Bacteria</taxon>
        <taxon>Pseudomonadati</taxon>
        <taxon>Pseudomonadota</taxon>
        <taxon>Alphaproteobacteria</taxon>
        <taxon>Rhodobacterales</taxon>
        <taxon>Paracoccaceae</taxon>
        <taxon>Paracoccus</taxon>
    </lineage>
</organism>
<dbReference type="EMBL" id="JAPTYD010000092">
    <property type="protein sequence ID" value="MCZ0964366.1"/>
    <property type="molecule type" value="Genomic_DNA"/>
</dbReference>
<dbReference type="InterPro" id="IPR023373">
    <property type="entry name" value="YmcC_sf"/>
</dbReference>
<dbReference type="InterPro" id="IPR021308">
    <property type="entry name" value="GfcB"/>
</dbReference>
<sequence>MQGLIAAGAPQMIVWLLDQDRASTLVLAGMRDGVARWRAADNVQIYTRDGMIIGTRGMAFDLMTIDADQAVPVITSGMTGQITRIHRQLDGQDRLKITSYVCDIVPAGSETIRTGETSYASTLRVDEQCYSPSGDLENRYWLHDGQILQSEQIFNRDVGRIRILFLH</sequence>
<dbReference type="Pfam" id="PF11102">
    <property type="entry name" value="YjbF"/>
    <property type="match status" value="1"/>
</dbReference>
<dbReference type="RefSeq" id="WP_268944458.1">
    <property type="nucleotide sequence ID" value="NZ_JAPTYD010000092.1"/>
</dbReference>
<name>A0ABT4JB88_9RHOB</name>
<keyword evidence="2" id="KW-1185">Reference proteome</keyword>
<reference evidence="1" key="1">
    <citation type="submission" date="2022-12" db="EMBL/GenBank/DDBJ databases">
        <title>Paracoccus sp. EF6 isolated from a lake water.</title>
        <authorList>
            <person name="Liu H."/>
        </authorList>
    </citation>
    <scope>NUCLEOTIDE SEQUENCE</scope>
    <source>
        <strain evidence="1">EF6</strain>
    </source>
</reference>
<gene>
    <name evidence="1" type="ORF">OU682_22645</name>
</gene>
<evidence type="ECO:0000313" key="2">
    <source>
        <dbReference type="Proteomes" id="UP001149822"/>
    </source>
</evidence>
<accession>A0ABT4JB88</accession>